<dbReference type="InterPro" id="IPR058594">
    <property type="entry name" value="PB1-like_dom_pln"/>
</dbReference>
<organism evidence="3 4">
    <name type="scientific">Camellia sinensis var. sinensis</name>
    <name type="common">China tea</name>
    <dbReference type="NCBI Taxonomy" id="542762"/>
    <lineage>
        <taxon>Eukaryota</taxon>
        <taxon>Viridiplantae</taxon>
        <taxon>Streptophyta</taxon>
        <taxon>Embryophyta</taxon>
        <taxon>Tracheophyta</taxon>
        <taxon>Spermatophyta</taxon>
        <taxon>Magnoliopsida</taxon>
        <taxon>eudicotyledons</taxon>
        <taxon>Gunneridae</taxon>
        <taxon>Pentapetalae</taxon>
        <taxon>asterids</taxon>
        <taxon>Ericales</taxon>
        <taxon>Theaceae</taxon>
        <taxon>Camellia</taxon>
    </lineage>
</organism>
<gene>
    <name evidence="3" type="ORF">TEA_016453</name>
</gene>
<feature type="domain" description="PB1-like" evidence="2">
    <location>
        <begin position="70"/>
        <end position="122"/>
    </location>
</feature>
<dbReference type="EMBL" id="SDRB02013634">
    <property type="protein sequence ID" value="THF94521.1"/>
    <property type="molecule type" value="Genomic_DNA"/>
</dbReference>
<feature type="compositionally biased region" description="Polar residues" evidence="1">
    <location>
        <begin position="251"/>
        <end position="264"/>
    </location>
</feature>
<dbReference type="Proteomes" id="UP000306102">
    <property type="component" value="Unassembled WGS sequence"/>
</dbReference>
<comment type="caution">
    <text evidence="3">The sequence shown here is derived from an EMBL/GenBank/DDBJ whole genome shotgun (WGS) entry which is preliminary data.</text>
</comment>
<feature type="region of interest" description="Disordered" evidence="1">
    <location>
        <begin position="251"/>
        <end position="292"/>
    </location>
</feature>
<feature type="compositionally biased region" description="Acidic residues" evidence="1">
    <location>
        <begin position="156"/>
        <end position="168"/>
    </location>
</feature>
<dbReference type="Pfam" id="PF26130">
    <property type="entry name" value="PB1-like"/>
    <property type="match status" value="1"/>
</dbReference>
<proteinExistence type="predicted"/>
<evidence type="ECO:0000256" key="1">
    <source>
        <dbReference type="SAM" id="MobiDB-lite"/>
    </source>
</evidence>
<dbReference type="AlphaFoldDB" id="A0A4S4CXD3"/>
<feature type="compositionally biased region" description="Basic and acidic residues" evidence="1">
    <location>
        <begin position="169"/>
        <end position="179"/>
    </location>
</feature>
<evidence type="ECO:0000259" key="2">
    <source>
        <dbReference type="Pfam" id="PF26130"/>
    </source>
</evidence>
<name>A0A4S4CXD3_CAMSN</name>
<evidence type="ECO:0000313" key="4">
    <source>
        <dbReference type="Proteomes" id="UP000306102"/>
    </source>
</evidence>
<reference evidence="3 4" key="1">
    <citation type="journal article" date="2018" name="Proc. Natl. Acad. Sci. U.S.A.">
        <title>Draft genome sequence of Camellia sinensis var. sinensis provides insights into the evolution of the tea genome and tea quality.</title>
        <authorList>
            <person name="Wei C."/>
            <person name="Yang H."/>
            <person name="Wang S."/>
            <person name="Zhao J."/>
            <person name="Liu C."/>
            <person name="Gao L."/>
            <person name="Xia E."/>
            <person name="Lu Y."/>
            <person name="Tai Y."/>
            <person name="She G."/>
            <person name="Sun J."/>
            <person name="Cao H."/>
            <person name="Tong W."/>
            <person name="Gao Q."/>
            <person name="Li Y."/>
            <person name="Deng W."/>
            <person name="Jiang X."/>
            <person name="Wang W."/>
            <person name="Chen Q."/>
            <person name="Zhang S."/>
            <person name="Li H."/>
            <person name="Wu J."/>
            <person name="Wang P."/>
            <person name="Li P."/>
            <person name="Shi C."/>
            <person name="Zheng F."/>
            <person name="Jian J."/>
            <person name="Huang B."/>
            <person name="Shan D."/>
            <person name="Shi M."/>
            <person name="Fang C."/>
            <person name="Yue Y."/>
            <person name="Li F."/>
            <person name="Li D."/>
            <person name="Wei S."/>
            <person name="Han B."/>
            <person name="Jiang C."/>
            <person name="Yin Y."/>
            <person name="Xia T."/>
            <person name="Zhang Z."/>
            <person name="Bennetzen J.L."/>
            <person name="Zhao S."/>
            <person name="Wan X."/>
        </authorList>
    </citation>
    <scope>NUCLEOTIDE SEQUENCE [LARGE SCALE GENOMIC DNA]</scope>
    <source>
        <strain evidence="4">cv. Shuchazao</strain>
        <tissue evidence="3">Leaf</tissue>
    </source>
</reference>
<keyword evidence="4" id="KW-1185">Reference proteome</keyword>
<sequence>MELGEDQPSELYPLGVSSGVVEIGLRDSPFSPFPLPTPPPPMEATDLMNFPSILSLICPLLGGRGKVIATEFSVELHHGGYFTKPPNRVYKGGKVNYFQYFDPNRVRFFDFQKLYLSLGHEALQVLGPNGEIIKGPQIPQIEAQIELDKEGINGPEMEEDEWGNETENEEKNGGDKEMNDSDDGDNTDLDWMNDGLEGSEDEDIFGYVDKDVGVESNVGVDTNVGIEPYASGSNEWFSDRDFEMHTFTHPSLSQPAATTQSQPTMPCGASGSGSGLAAVGMNAKDNAKGLRD</sequence>
<evidence type="ECO:0000313" key="3">
    <source>
        <dbReference type="EMBL" id="THF94521.1"/>
    </source>
</evidence>
<feature type="region of interest" description="Disordered" evidence="1">
    <location>
        <begin position="152"/>
        <end position="200"/>
    </location>
</feature>
<protein>
    <recommendedName>
        <fullName evidence="2">PB1-like domain-containing protein</fullName>
    </recommendedName>
</protein>
<accession>A0A4S4CXD3</accession>